<dbReference type="PANTHER" id="PTHR33507">
    <property type="entry name" value="INNER MEMBRANE PROTEIN YBBJ"/>
    <property type="match status" value="1"/>
</dbReference>
<keyword evidence="3 5" id="KW-1133">Transmembrane helix</keyword>
<evidence type="ECO:0000256" key="1">
    <source>
        <dbReference type="ARBA" id="ARBA00004141"/>
    </source>
</evidence>
<evidence type="ECO:0000313" key="8">
    <source>
        <dbReference type="Proteomes" id="UP001142078"/>
    </source>
</evidence>
<dbReference type="RefSeq" id="WP_042678581.1">
    <property type="nucleotide sequence ID" value="NZ_CABKTM010000007.1"/>
</dbReference>
<keyword evidence="4 5" id="KW-0472">Membrane</keyword>
<dbReference type="InterPro" id="IPR012340">
    <property type="entry name" value="NA-bd_OB-fold"/>
</dbReference>
<dbReference type="Pfam" id="PF01957">
    <property type="entry name" value="NfeD"/>
    <property type="match status" value="1"/>
</dbReference>
<dbReference type="InterPro" id="IPR052165">
    <property type="entry name" value="Membrane_assoc_protease"/>
</dbReference>
<dbReference type="GO" id="GO:0005886">
    <property type="term" value="C:plasma membrane"/>
    <property type="evidence" value="ECO:0007669"/>
    <property type="project" value="TreeGrafter"/>
</dbReference>
<dbReference type="EMBL" id="JANJZL010000007">
    <property type="protein sequence ID" value="MCR2044610.1"/>
    <property type="molecule type" value="Genomic_DNA"/>
</dbReference>
<dbReference type="InterPro" id="IPR002810">
    <property type="entry name" value="NfeD-like_C"/>
</dbReference>
<comment type="subcellular location">
    <subcellularLocation>
        <location evidence="1">Membrane</location>
        <topology evidence="1">Multi-pass membrane protein</topology>
    </subcellularLocation>
</comment>
<evidence type="ECO:0000259" key="6">
    <source>
        <dbReference type="Pfam" id="PF01957"/>
    </source>
</evidence>
<dbReference type="Proteomes" id="UP001142078">
    <property type="component" value="Unassembled WGS sequence"/>
</dbReference>
<feature type="transmembrane region" description="Helical" evidence="5">
    <location>
        <begin position="7"/>
        <end position="36"/>
    </location>
</feature>
<dbReference type="SUPFAM" id="SSF141322">
    <property type="entry name" value="NfeD domain-like"/>
    <property type="match status" value="1"/>
</dbReference>
<dbReference type="AlphaFoldDB" id="A0A9X2S5I1"/>
<sequence>MNWWLILFIISLVIELITLSLVSIWFSAGALMAIFLEYLGVTLMYQVIGFIITSLMTFFIFKPMLMNFIKSPKVRTNADRLIGKTGKMISDTNETSRGQVKVEGQIWGATPKDNKYLKAGTIVNIVGIEGVRLIVTKK</sequence>
<comment type="caution">
    <text evidence="7">The sequence shown here is derived from an EMBL/GenBank/DDBJ whole genome shotgun (WGS) entry which is preliminary data.</text>
</comment>
<evidence type="ECO:0000313" key="7">
    <source>
        <dbReference type="EMBL" id="MCR2044610.1"/>
    </source>
</evidence>
<dbReference type="Gene3D" id="2.40.50.140">
    <property type="entry name" value="Nucleic acid-binding proteins"/>
    <property type="match status" value="1"/>
</dbReference>
<keyword evidence="8" id="KW-1185">Reference proteome</keyword>
<evidence type="ECO:0000256" key="4">
    <source>
        <dbReference type="ARBA" id="ARBA00023136"/>
    </source>
</evidence>
<evidence type="ECO:0000256" key="3">
    <source>
        <dbReference type="ARBA" id="ARBA00022989"/>
    </source>
</evidence>
<accession>A0A9X2S5I1</accession>
<protein>
    <submittedName>
        <fullName evidence="7">NfeD family protein</fullName>
    </submittedName>
</protein>
<name>A0A9X2S5I1_9FIRM</name>
<organism evidence="7 8">
    <name type="scientific">Anaerosalibacter massiliensis</name>
    <dbReference type="NCBI Taxonomy" id="1347392"/>
    <lineage>
        <taxon>Bacteria</taxon>
        <taxon>Bacillati</taxon>
        <taxon>Bacillota</taxon>
        <taxon>Tissierellia</taxon>
        <taxon>Tissierellales</taxon>
        <taxon>Sporanaerobacteraceae</taxon>
        <taxon>Anaerosalibacter</taxon>
    </lineage>
</organism>
<gene>
    <name evidence="7" type="ORF">NSA23_10855</name>
</gene>
<proteinExistence type="predicted"/>
<evidence type="ECO:0000256" key="2">
    <source>
        <dbReference type="ARBA" id="ARBA00022692"/>
    </source>
</evidence>
<dbReference type="PANTHER" id="PTHR33507:SF3">
    <property type="entry name" value="INNER MEMBRANE PROTEIN YBBJ"/>
    <property type="match status" value="1"/>
</dbReference>
<evidence type="ECO:0000256" key="5">
    <source>
        <dbReference type="SAM" id="Phobius"/>
    </source>
</evidence>
<feature type="transmembrane region" description="Helical" evidence="5">
    <location>
        <begin position="42"/>
        <end position="61"/>
    </location>
</feature>
<reference evidence="7" key="1">
    <citation type="submission" date="2022-07" db="EMBL/GenBank/DDBJ databases">
        <title>Enhanced cultured diversity of the mouse gut microbiota enables custom-made synthetic communities.</title>
        <authorList>
            <person name="Afrizal A."/>
        </authorList>
    </citation>
    <scope>NUCLEOTIDE SEQUENCE</scope>
    <source>
        <strain evidence="7">DSM 29482</strain>
    </source>
</reference>
<keyword evidence="2 5" id="KW-0812">Transmembrane</keyword>
<feature type="domain" description="NfeD-like C-terminal" evidence="6">
    <location>
        <begin position="78"/>
        <end position="137"/>
    </location>
</feature>